<dbReference type="InterPro" id="IPR003507">
    <property type="entry name" value="S66_fam"/>
</dbReference>
<dbReference type="InterPro" id="IPR040921">
    <property type="entry name" value="Peptidase_S66C"/>
</dbReference>
<keyword evidence="9" id="KW-1185">Reference proteome</keyword>
<evidence type="ECO:0000313" key="8">
    <source>
        <dbReference type="EMBL" id="AMK55636.1"/>
    </source>
</evidence>
<dbReference type="InterPro" id="IPR040449">
    <property type="entry name" value="Peptidase_S66_N"/>
</dbReference>
<gene>
    <name evidence="8" type="ORF">AALO17_25020</name>
</gene>
<evidence type="ECO:0000256" key="5">
    <source>
        <dbReference type="ARBA" id="ARBA00022825"/>
    </source>
</evidence>
<dbReference type="AlphaFoldDB" id="A0A140DYA9"/>
<dbReference type="KEGG" id="fro:AALO17_25020"/>
<evidence type="ECO:0000256" key="3">
    <source>
        <dbReference type="ARBA" id="ARBA00022670"/>
    </source>
</evidence>
<keyword evidence="5" id="KW-0720">Serine protease</keyword>
<protein>
    <recommendedName>
        <fullName evidence="10">LD-carboxypeptidase</fullName>
    </recommendedName>
</protein>
<organism evidence="8 9">
    <name type="scientific">Faecalibaculum rodentium</name>
    <dbReference type="NCBI Taxonomy" id="1702221"/>
    <lineage>
        <taxon>Bacteria</taxon>
        <taxon>Bacillati</taxon>
        <taxon>Bacillota</taxon>
        <taxon>Erysipelotrichia</taxon>
        <taxon>Erysipelotrichales</taxon>
        <taxon>Erysipelotrichaceae</taxon>
        <taxon>Faecalibaculum</taxon>
    </lineage>
</organism>
<dbReference type="SUPFAM" id="SSF141986">
    <property type="entry name" value="LD-carboxypeptidase A C-terminal domain-like"/>
    <property type="match status" value="1"/>
</dbReference>
<feature type="domain" description="LD-carboxypeptidase C-terminal" evidence="7">
    <location>
        <begin position="164"/>
        <end position="271"/>
    </location>
</feature>
<dbReference type="OrthoDB" id="9807329at2"/>
<accession>A0A140DYA9</accession>
<dbReference type="InterPro" id="IPR029062">
    <property type="entry name" value="Class_I_gatase-like"/>
</dbReference>
<dbReference type="SUPFAM" id="SSF52317">
    <property type="entry name" value="Class I glutamine amidotransferase-like"/>
    <property type="match status" value="1"/>
</dbReference>
<name>A0A140DYA9_9FIRM</name>
<dbReference type="Pfam" id="PF02016">
    <property type="entry name" value="Peptidase_S66"/>
    <property type="match status" value="1"/>
</dbReference>
<dbReference type="Pfam" id="PF17676">
    <property type="entry name" value="Peptidase_S66C"/>
    <property type="match status" value="1"/>
</dbReference>
<dbReference type="GO" id="GO:0006508">
    <property type="term" value="P:proteolysis"/>
    <property type="evidence" value="ECO:0007669"/>
    <property type="project" value="UniProtKB-KW"/>
</dbReference>
<dbReference type="Gene3D" id="3.50.30.60">
    <property type="entry name" value="LD-carboxypeptidase A C-terminal domain-like"/>
    <property type="match status" value="1"/>
</dbReference>
<sequence length="275" mass="29812">MTKEYETSRTTDARRLKIGLLGLSDPAPWPGELIQALDFCDVHVSPILSRPSAGDARAAVWNDWMRQGDFDWIFDVSGGNLSTLALPFLELELYGACRTLFAGYSDLTPVLNALSAATGKETLLFSASQNIPALCAFLKEGDPALMRPDWHALGSMRLQELVQAPVAGGNIRCLLKLAGTPWWPDLTGRVLFLEARSGNAMAIASMVAQLCNMGVMDQIRALALGQFTELQDPLPVVLTVLEQMGARMDLPVLLTSEVGHAPGSKGLWIGKELFS</sequence>
<feature type="domain" description="LD-carboxypeptidase N-terminal" evidence="6">
    <location>
        <begin position="55"/>
        <end position="123"/>
    </location>
</feature>
<evidence type="ECO:0000259" key="6">
    <source>
        <dbReference type="Pfam" id="PF02016"/>
    </source>
</evidence>
<dbReference type="GO" id="GO:0008236">
    <property type="term" value="F:serine-type peptidase activity"/>
    <property type="evidence" value="ECO:0007669"/>
    <property type="project" value="UniProtKB-KW"/>
</dbReference>
<dbReference type="STRING" id="1702221.AALO17_25020"/>
<dbReference type="EMBL" id="CP011391">
    <property type="protein sequence ID" value="AMK55636.1"/>
    <property type="molecule type" value="Genomic_DNA"/>
</dbReference>
<evidence type="ECO:0000259" key="7">
    <source>
        <dbReference type="Pfam" id="PF17676"/>
    </source>
</evidence>
<comment type="similarity">
    <text evidence="1">Belongs to the peptidase S66 family.</text>
</comment>
<dbReference type="InterPro" id="IPR027478">
    <property type="entry name" value="LdcA_N"/>
</dbReference>
<reference evidence="8 9" key="1">
    <citation type="journal article" date="2016" name="Gut Pathog.">
        <title>Whole genome sequencing of "Faecalibaculum rodentium" ALO17, isolated from C57BL/6J laboratory mouse feces.</title>
        <authorList>
            <person name="Lim S."/>
            <person name="Chang D.H."/>
            <person name="Ahn S."/>
            <person name="Kim B.C."/>
        </authorList>
    </citation>
    <scope>NUCLEOTIDE SEQUENCE [LARGE SCALE GENOMIC DNA]</scope>
    <source>
        <strain evidence="8 9">Alo17</strain>
    </source>
</reference>
<dbReference type="PANTHER" id="PTHR30237">
    <property type="entry name" value="MURAMOYLTETRAPEPTIDE CARBOXYPEPTIDASE"/>
    <property type="match status" value="1"/>
</dbReference>
<evidence type="ECO:0000256" key="1">
    <source>
        <dbReference type="ARBA" id="ARBA00010233"/>
    </source>
</evidence>
<evidence type="ECO:0000256" key="2">
    <source>
        <dbReference type="ARBA" id="ARBA00022645"/>
    </source>
</evidence>
<keyword evidence="2" id="KW-0121">Carboxypeptidase</keyword>
<dbReference type="GeneID" id="78479010"/>
<dbReference type="Proteomes" id="UP000069771">
    <property type="component" value="Chromosome"/>
</dbReference>
<dbReference type="PANTHER" id="PTHR30237:SF2">
    <property type="entry name" value="MUREIN TETRAPEPTIDE CARBOXYPEPTIDASE"/>
    <property type="match status" value="1"/>
</dbReference>
<evidence type="ECO:0000313" key="9">
    <source>
        <dbReference type="Proteomes" id="UP000069771"/>
    </source>
</evidence>
<evidence type="ECO:0000256" key="4">
    <source>
        <dbReference type="ARBA" id="ARBA00022801"/>
    </source>
</evidence>
<proteinExistence type="inferred from homology"/>
<keyword evidence="4" id="KW-0378">Hydrolase</keyword>
<evidence type="ECO:0008006" key="10">
    <source>
        <dbReference type="Google" id="ProtNLM"/>
    </source>
</evidence>
<keyword evidence="3" id="KW-0645">Protease</keyword>
<dbReference type="GO" id="GO:0004180">
    <property type="term" value="F:carboxypeptidase activity"/>
    <property type="evidence" value="ECO:0007669"/>
    <property type="project" value="UniProtKB-KW"/>
</dbReference>
<dbReference type="RefSeq" id="WP_067559516.1">
    <property type="nucleotide sequence ID" value="NZ_CANRYF010000021.1"/>
</dbReference>
<dbReference type="InterPro" id="IPR027461">
    <property type="entry name" value="Carboxypeptidase_A_C_sf"/>
</dbReference>
<dbReference type="Gene3D" id="3.40.50.10740">
    <property type="entry name" value="Class I glutamine amidotransferase-like"/>
    <property type="match status" value="1"/>
</dbReference>